<feature type="signal peptide" evidence="4">
    <location>
        <begin position="1"/>
        <end position="24"/>
    </location>
</feature>
<dbReference type="Gene3D" id="2.60.120.260">
    <property type="entry name" value="Galactose-binding domain-like"/>
    <property type="match status" value="1"/>
</dbReference>
<feature type="domain" description="Glycoside hydrolase family 2 catalytic" evidence="6">
    <location>
        <begin position="436"/>
        <end position="484"/>
    </location>
</feature>
<evidence type="ECO:0000259" key="6">
    <source>
        <dbReference type="Pfam" id="PF02836"/>
    </source>
</evidence>
<keyword evidence="3" id="KW-0326">Glycosidase</keyword>
<dbReference type="Proteomes" id="UP000830198">
    <property type="component" value="Chromosome"/>
</dbReference>
<keyword evidence="2 8" id="KW-0378">Hydrolase</keyword>
<dbReference type="InterPro" id="IPR054593">
    <property type="entry name" value="Beta-mannosidase-like_N2"/>
</dbReference>
<feature type="domain" description="Beta-mannosidase-like galactose-binding" evidence="7">
    <location>
        <begin position="113"/>
        <end position="184"/>
    </location>
</feature>
<dbReference type="InterPro" id="IPR017853">
    <property type="entry name" value="GH"/>
</dbReference>
<dbReference type="InterPro" id="IPR006103">
    <property type="entry name" value="Glyco_hydro_2_cat"/>
</dbReference>
<dbReference type="InterPro" id="IPR036156">
    <property type="entry name" value="Beta-gal/glucu_dom_sf"/>
</dbReference>
<comment type="similarity">
    <text evidence="1">Belongs to the glycosyl hydrolase 2 family.</text>
</comment>
<evidence type="ECO:0000259" key="5">
    <source>
        <dbReference type="Pfam" id="PF00703"/>
    </source>
</evidence>
<accession>A0ABY4HZS9</accession>
<evidence type="ECO:0000313" key="9">
    <source>
        <dbReference type="Proteomes" id="UP000830198"/>
    </source>
</evidence>
<dbReference type="Pfam" id="PF02836">
    <property type="entry name" value="Glyco_hydro_2_C"/>
    <property type="match status" value="1"/>
</dbReference>
<reference evidence="8 9" key="1">
    <citation type="submission" date="2022-04" db="EMBL/GenBank/DDBJ databases">
        <title>The arsenic-methylating capacity of Chitinophaga filiformis YT5 during chitin decomposition.</title>
        <authorList>
            <person name="Chen G."/>
            <person name="Liang Y."/>
        </authorList>
    </citation>
    <scope>NUCLEOTIDE SEQUENCE [LARGE SCALE GENOMIC DNA]</scope>
    <source>
        <strain evidence="8 9">YT5</strain>
    </source>
</reference>
<dbReference type="SUPFAM" id="SSF81901">
    <property type="entry name" value="HCP-like"/>
    <property type="match status" value="1"/>
</dbReference>
<dbReference type="InterPro" id="IPR013783">
    <property type="entry name" value="Ig-like_fold"/>
</dbReference>
<proteinExistence type="inferred from homology"/>
<protein>
    <submittedName>
        <fullName evidence="8">Glycoside hydrolase family 2</fullName>
    </submittedName>
</protein>
<dbReference type="Gene3D" id="2.60.40.10">
    <property type="entry name" value="Immunoglobulins"/>
    <property type="match status" value="1"/>
</dbReference>
<dbReference type="SUPFAM" id="SSF51445">
    <property type="entry name" value="(Trans)glycosidases"/>
    <property type="match status" value="1"/>
</dbReference>
<keyword evidence="4" id="KW-0732">Signal</keyword>
<dbReference type="GO" id="GO:0016787">
    <property type="term" value="F:hydrolase activity"/>
    <property type="evidence" value="ECO:0007669"/>
    <property type="project" value="UniProtKB-KW"/>
</dbReference>
<dbReference type="PANTHER" id="PTHR42732:SF2">
    <property type="entry name" value="BETA-MANNOSIDASE"/>
    <property type="match status" value="1"/>
</dbReference>
<organism evidence="8 9">
    <name type="scientific">Chitinophaga filiformis</name>
    <name type="common">Myxococcus filiformis</name>
    <name type="synonym">Flexibacter filiformis</name>
    <dbReference type="NCBI Taxonomy" id="104663"/>
    <lineage>
        <taxon>Bacteria</taxon>
        <taxon>Pseudomonadati</taxon>
        <taxon>Bacteroidota</taxon>
        <taxon>Chitinophagia</taxon>
        <taxon>Chitinophagales</taxon>
        <taxon>Chitinophagaceae</taxon>
        <taxon>Chitinophaga</taxon>
    </lineage>
</organism>
<sequence>MFKNECRLLVTVFCTVFLSTCAIAQQKPAWQIQSGTITTRWADQVKPSNVLSEYPRPQLVRNKWINLNGLWEYAITPKTSDVPNAYDGSILVPYPVESALSGIKKFLKPEELLWYRRSFKNPTTRSGERVLLHFGAVDFESTIFLNGKQLMVHIGGYQHFTVDITDHLKIGRNELIVKVWDPTDAGPNPHGKQVLIPQGIMYTPSSGIWQTVWMEVVPESYIQALKIIPDVDKQSVSLEVAISKGEATFSDDFSNDLNTEADLSDYSINIEVKKGNSVVSRCAAPAGKPIIVQVKNPHLWSPDDPFLYDLRLQLVKKGKVVEEIGSYFGMRKIAVQKDERGIDRIFLNNKYIYNLGTLDQGFWPDGLYTAPTDEALKFDIIAAKAMGFNTIRKHIKIEPDRWYYHADKLGMLIWQDMVNPGNDTKEGRDEFEKENKINIAQLYNHPSIVTWVLFNEKWGQYDQERLTKWMKEYDPTRLVNGHSGEMLYVNDQLRSLSPNAWMAADMTDVHSYPFPRIAPYQPGKAMVLGEFGGIGVPVEGHLWDDLVAGWGYDGVVTPPMMQQQYTAMVDSLKILESLGLSASIYTQPFDVESEQNGLMTYDRAIIKLPVATLRNIHSKVWQVTGNYAVATSEFSARVADTINRDYAARLEEYKSGKNDSASLRSLTIMALKYKDKANVTKFSAEYINKLKNPYLENNLSFIEKVTTKKTDPGFTILEKSVALVGYDNIPRSITAKMEMLIFDNEVKGILNESPDWIQVEEIIRKHQPLEGELIRGLCVINYLNATVAGQKNATKNLVEAATRYDDRYHSGNYNAWAWLLFEKTKERRELEKAIEWSQKAINQETDQARKAASMDTYANLLYKLGNKTEALEWQEKAVAASRGDQEIKANYEKMKRGEPTWPNVN</sequence>
<feature type="domain" description="Glycoside hydrolase family 2 immunoglobulin-like beta-sandwich" evidence="5">
    <location>
        <begin position="221"/>
        <end position="331"/>
    </location>
</feature>
<dbReference type="Gene3D" id="3.20.20.80">
    <property type="entry name" value="Glycosidases"/>
    <property type="match status" value="1"/>
</dbReference>
<feature type="chain" id="PRO_5046918667" evidence="4">
    <location>
        <begin position="25"/>
        <end position="905"/>
    </location>
</feature>
<name>A0ABY4HZS9_CHIFI</name>
<evidence type="ECO:0000313" key="8">
    <source>
        <dbReference type="EMBL" id="UPK68006.1"/>
    </source>
</evidence>
<gene>
    <name evidence="8" type="ORF">MYF79_23930</name>
</gene>
<dbReference type="Pfam" id="PF00703">
    <property type="entry name" value="Glyco_hydro_2"/>
    <property type="match status" value="1"/>
</dbReference>
<dbReference type="SUPFAM" id="SSF49303">
    <property type="entry name" value="beta-Galactosidase/glucuronidase domain"/>
    <property type="match status" value="1"/>
</dbReference>
<dbReference type="EMBL" id="CP095855">
    <property type="protein sequence ID" value="UPK68006.1"/>
    <property type="molecule type" value="Genomic_DNA"/>
</dbReference>
<dbReference type="Pfam" id="PF22666">
    <property type="entry name" value="Glyco_hydro_2_N2"/>
    <property type="match status" value="1"/>
</dbReference>
<dbReference type="SUPFAM" id="SSF49785">
    <property type="entry name" value="Galactose-binding domain-like"/>
    <property type="match status" value="1"/>
</dbReference>
<dbReference type="RefSeq" id="WP_247810347.1">
    <property type="nucleotide sequence ID" value="NZ_CP095855.1"/>
</dbReference>
<evidence type="ECO:0000256" key="3">
    <source>
        <dbReference type="ARBA" id="ARBA00023295"/>
    </source>
</evidence>
<evidence type="ECO:0000256" key="1">
    <source>
        <dbReference type="ARBA" id="ARBA00007401"/>
    </source>
</evidence>
<dbReference type="InterPro" id="IPR008979">
    <property type="entry name" value="Galactose-bd-like_sf"/>
</dbReference>
<dbReference type="PANTHER" id="PTHR42732">
    <property type="entry name" value="BETA-GALACTOSIDASE"/>
    <property type="match status" value="1"/>
</dbReference>
<evidence type="ECO:0000256" key="4">
    <source>
        <dbReference type="SAM" id="SignalP"/>
    </source>
</evidence>
<keyword evidence="9" id="KW-1185">Reference proteome</keyword>
<dbReference type="InterPro" id="IPR006102">
    <property type="entry name" value="Ig-like_GH2"/>
</dbReference>
<evidence type="ECO:0000259" key="7">
    <source>
        <dbReference type="Pfam" id="PF22666"/>
    </source>
</evidence>
<evidence type="ECO:0000256" key="2">
    <source>
        <dbReference type="ARBA" id="ARBA00022801"/>
    </source>
</evidence>
<dbReference type="InterPro" id="IPR051913">
    <property type="entry name" value="GH2_Domain-Containing"/>
</dbReference>
<dbReference type="InterPro" id="IPR011990">
    <property type="entry name" value="TPR-like_helical_dom_sf"/>
</dbReference>
<dbReference type="Gene3D" id="1.25.40.10">
    <property type="entry name" value="Tetratricopeptide repeat domain"/>
    <property type="match status" value="1"/>
</dbReference>